<keyword evidence="1" id="KW-0472">Membrane</keyword>
<dbReference type="EMBL" id="FNCG01000002">
    <property type="protein sequence ID" value="SDG08830.1"/>
    <property type="molecule type" value="Genomic_DNA"/>
</dbReference>
<gene>
    <name evidence="2" type="ORF">SAMN05192573_102210</name>
</gene>
<accession>A0A1G7RFM2</accession>
<name>A0A1G7RFM2_9SPHI</name>
<protein>
    <recommendedName>
        <fullName evidence="4">DoxX family protein</fullName>
    </recommendedName>
</protein>
<feature type="transmembrane region" description="Helical" evidence="1">
    <location>
        <begin position="61"/>
        <end position="83"/>
    </location>
</feature>
<evidence type="ECO:0000256" key="1">
    <source>
        <dbReference type="SAM" id="Phobius"/>
    </source>
</evidence>
<reference evidence="3" key="1">
    <citation type="submission" date="2016-10" db="EMBL/GenBank/DDBJ databases">
        <authorList>
            <person name="Varghese N."/>
            <person name="Submissions S."/>
        </authorList>
    </citation>
    <scope>NUCLEOTIDE SEQUENCE [LARGE SCALE GENOMIC DNA]</scope>
    <source>
        <strain evidence="3">Gh-67</strain>
    </source>
</reference>
<feature type="transmembrane region" description="Helical" evidence="1">
    <location>
        <begin position="90"/>
        <end position="111"/>
    </location>
</feature>
<feature type="transmembrane region" description="Helical" evidence="1">
    <location>
        <begin position="7"/>
        <end position="25"/>
    </location>
</feature>
<dbReference type="AlphaFoldDB" id="A0A1G7RFM2"/>
<keyword evidence="3" id="KW-1185">Reference proteome</keyword>
<organism evidence="2 3">
    <name type="scientific">Mucilaginibacter gossypii</name>
    <dbReference type="NCBI Taxonomy" id="551996"/>
    <lineage>
        <taxon>Bacteria</taxon>
        <taxon>Pseudomonadati</taxon>
        <taxon>Bacteroidota</taxon>
        <taxon>Sphingobacteriia</taxon>
        <taxon>Sphingobacteriales</taxon>
        <taxon>Sphingobacteriaceae</taxon>
        <taxon>Mucilaginibacter</taxon>
    </lineage>
</organism>
<dbReference type="RefSeq" id="WP_091163120.1">
    <property type="nucleotide sequence ID" value="NZ_CP071878.2"/>
</dbReference>
<evidence type="ECO:0008006" key="4">
    <source>
        <dbReference type="Google" id="ProtNLM"/>
    </source>
</evidence>
<proteinExistence type="predicted"/>
<dbReference type="STRING" id="551996.SAMN05192573_102210"/>
<sequence length="146" mass="16116">MKNTLQIAQLYLRFALAIGFLLPVADRLGFMGPAGQNSVSWGSWDNFVVYTNTLMPYLSRWMAGVMGFLATVAEVSIAIMFIVGFKIRTAAYASFALTLTFALCMTIFSGIKAPFNYSVWADSAGSLLLASIATYRWSIDFIYDEA</sequence>
<evidence type="ECO:0000313" key="3">
    <source>
        <dbReference type="Proteomes" id="UP000199705"/>
    </source>
</evidence>
<dbReference type="Proteomes" id="UP000199705">
    <property type="component" value="Unassembled WGS sequence"/>
</dbReference>
<keyword evidence="1" id="KW-1133">Transmembrane helix</keyword>
<keyword evidence="1" id="KW-0812">Transmembrane</keyword>
<evidence type="ECO:0000313" key="2">
    <source>
        <dbReference type="EMBL" id="SDG08830.1"/>
    </source>
</evidence>